<protein>
    <submittedName>
        <fullName evidence="1">Uncharacterized protein</fullName>
    </submittedName>
</protein>
<dbReference type="Proteomes" id="UP000708208">
    <property type="component" value="Unassembled WGS sequence"/>
</dbReference>
<dbReference type="EMBL" id="CAJVCH010064936">
    <property type="protein sequence ID" value="CAG7719843.1"/>
    <property type="molecule type" value="Genomic_DNA"/>
</dbReference>
<organism evidence="1 2">
    <name type="scientific">Allacma fusca</name>
    <dbReference type="NCBI Taxonomy" id="39272"/>
    <lineage>
        <taxon>Eukaryota</taxon>
        <taxon>Metazoa</taxon>
        <taxon>Ecdysozoa</taxon>
        <taxon>Arthropoda</taxon>
        <taxon>Hexapoda</taxon>
        <taxon>Collembola</taxon>
        <taxon>Symphypleona</taxon>
        <taxon>Sminthuridae</taxon>
        <taxon>Allacma</taxon>
    </lineage>
</organism>
<evidence type="ECO:0000313" key="2">
    <source>
        <dbReference type="Proteomes" id="UP000708208"/>
    </source>
</evidence>
<gene>
    <name evidence="1" type="ORF">AFUS01_LOCUS9146</name>
</gene>
<dbReference type="AlphaFoldDB" id="A0A8J2K5Q2"/>
<accession>A0A8J2K5Q2</accession>
<reference evidence="1" key="1">
    <citation type="submission" date="2021-06" db="EMBL/GenBank/DDBJ databases">
        <authorList>
            <person name="Hodson N. C."/>
            <person name="Mongue J. A."/>
            <person name="Jaron S. K."/>
        </authorList>
    </citation>
    <scope>NUCLEOTIDE SEQUENCE</scope>
</reference>
<keyword evidence="2" id="KW-1185">Reference proteome</keyword>
<sequence>MVVLELSSAIPGFSWFQKKFLREIRYIDSLMYFPLRSGEGNRLLIVFIGEYWIFCIVSQSMYRADHTSSHSQT</sequence>
<evidence type="ECO:0000313" key="1">
    <source>
        <dbReference type="EMBL" id="CAG7719843.1"/>
    </source>
</evidence>
<proteinExistence type="predicted"/>
<name>A0A8J2K5Q2_9HEXA</name>
<comment type="caution">
    <text evidence="1">The sequence shown here is derived from an EMBL/GenBank/DDBJ whole genome shotgun (WGS) entry which is preliminary data.</text>
</comment>